<reference evidence="9" key="1">
    <citation type="submission" date="2020-12" db="EMBL/GenBank/DDBJ databases">
        <title>Marinomonas arctica sp. nov., a psychrotolerant bacterium isolated from the Arctic.</title>
        <authorList>
            <person name="Zhang Y."/>
        </authorList>
    </citation>
    <scope>NUCLEOTIDE SEQUENCE</scope>
    <source>
        <strain evidence="9">C1424</strain>
    </source>
</reference>
<keyword evidence="3 7" id="KW-0812">Transmembrane</keyword>
<keyword evidence="5 7" id="KW-0472">Membrane</keyword>
<sequence length="448" mass="49881">MNPWMLLKAWYRQYTWPCVIFIALFSVALSLGVALLSQERAIKQSSANVSDQFDLIIGAPGSKIDLVLDIAFLQTGFLETVPTHVWHDLLDDERVKWFAPVVLGDGYAGSPIIGTTQPLLASIYGETENFPNIHSAFVGANVELKAGQIFQPQHGMLESSDEDEAEEHTHHVDYQVVRKLPITGTPWDNAILVPVEATWAVHGLGDGHAEDEHEGHEHGVHEGHEHEKHEGHEHEEHKGYGYEEHEEHDHEREGHNEVEHLGTFDEHDPLKPVSAFIVKPITIASAYGLRSDFSNNETQGVFPAEVMVTLYALMGDARALMSQITLICEALVMLSLVFGIAALFALFKREFAILRTIGATRSYLLLSVWMFVFSLMAVGLLVGMVLATLEVQWISYMLSNKVQFNIEATLGGKDWLFALAVLLVGSVLALLPALFVYRVSNEKLMQSI</sequence>
<keyword evidence="4 7" id="KW-1133">Transmembrane helix</keyword>
<evidence type="ECO:0000256" key="4">
    <source>
        <dbReference type="ARBA" id="ARBA00022989"/>
    </source>
</evidence>
<feature type="transmembrane region" description="Helical" evidence="7">
    <location>
        <begin position="368"/>
        <end position="395"/>
    </location>
</feature>
<organism evidence="9 10">
    <name type="scientific">Marinomonas transparens</name>
    <dbReference type="NCBI Taxonomy" id="2795388"/>
    <lineage>
        <taxon>Bacteria</taxon>
        <taxon>Pseudomonadati</taxon>
        <taxon>Pseudomonadota</taxon>
        <taxon>Gammaproteobacteria</taxon>
        <taxon>Oceanospirillales</taxon>
        <taxon>Oceanospirillaceae</taxon>
        <taxon>Marinomonas</taxon>
    </lineage>
</organism>
<name>A0A934N7S7_9GAMM</name>
<protein>
    <submittedName>
        <fullName evidence="9">ABC transporter permease</fullName>
    </submittedName>
</protein>
<dbReference type="EMBL" id="JAEMNX010000024">
    <property type="protein sequence ID" value="MBJ7539366.1"/>
    <property type="molecule type" value="Genomic_DNA"/>
</dbReference>
<evidence type="ECO:0000256" key="5">
    <source>
        <dbReference type="ARBA" id="ARBA00023136"/>
    </source>
</evidence>
<comment type="subcellular location">
    <subcellularLocation>
        <location evidence="1">Cell membrane</location>
        <topology evidence="1">Multi-pass membrane protein</topology>
    </subcellularLocation>
</comment>
<feature type="transmembrane region" description="Helical" evidence="7">
    <location>
        <begin position="415"/>
        <end position="437"/>
    </location>
</feature>
<evidence type="ECO:0000256" key="2">
    <source>
        <dbReference type="ARBA" id="ARBA00022475"/>
    </source>
</evidence>
<evidence type="ECO:0000256" key="3">
    <source>
        <dbReference type="ARBA" id="ARBA00022692"/>
    </source>
</evidence>
<feature type="region of interest" description="Disordered" evidence="6">
    <location>
        <begin position="206"/>
        <end position="238"/>
    </location>
</feature>
<dbReference type="AlphaFoldDB" id="A0A934N7S7"/>
<dbReference type="Proteomes" id="UP000628710">
    <property type="component" value="Unassembled WGS sequence"/>
</dbReference>
<evidence type="ECO:0000313" key="9">
    <source>
        <dbReference type="EMBL" id="MBJ7539366.1"/>
    </source>
</evidence>
<dbReference type="InterPro" id="IPR003838">
    <property type="entry name" value="ABC3_permease_C"/>
</dbReference>
<accession>A0A934N7S7</accession>
<dbReference type="Pfam" id="PF02687">
    <property type="entry name" value="FtsX"/>
    <property type="match status" value="1"/>
</dbReference>
<keyword evidence="10" id="KW-1185">Reference proteome</keyword>
<evidence type="ECO:0000259" key="8">
    <source>
        <dbReference type="Pfam" id="PF02687"/>
    </source>
</evidence>
<evidence type="ECO:0000256" key="1">
    <source>
        <dbReference type="ARBA" id="ARBA00004651"/>
    </source>
</evidence>
<dbReference type="GO" id="GO:0005886">
    <property type="term" value="C:plasma membrane"/>
    <property type="evidence" value="ECO:0007669"/>
    <property type="project" value="UniProtKB-SubCell"/>
</dbReference>
<evidence type="ECO:0000256" key="7">
    <source>
        <dbReference type="SAM" id="Phobius"/>
    </source>
</evidence>
<feature type="domain" description="ABC3 transporter permease C-terminal" evidence="8">
    <location>
        <begin position="330"/>
        <end position="440"/>
    </location>
</feature>
<feature type="transmembrane region" description="Helical" evidence="7">
    <location>
        <begin position="324"/>
        <end position="347"/>
    </location>
</feature>
<keyword evidence="2" id="KW-1003">Cell membrane</keyword>
<evidence type="ECO:0000256" key="6">
    <source>
        <dbReference type="SAM" id="MobiDB-lite"/>
    </source>
</evidence>
<evidence type="ECO:0000313" key="10">
    <source>
        <dbReference type="Proteomes" id="UP000628710"/>
    </source>
</evidence>
<dbReference type="RefSeq" id="WP_199469771.1">
    <property type="nucleotide sequence ID" value="NZ_JAEMNX010000024.1"/>
</dbReference>
<gene>
    <name evidence="9" type="ORF">I8J31_16935</name>
</gene>
<comment type="caution">
    <text evidence="9">The sequence shown here is derived from an EMBL/GenBank/DDBJ whole genome shotgun (WGS) entry which is preliminary data.</text>
</comment>
<proteinExistence type="predicted"/>